<evidence type="ECO:0000313" key="6">
    <source>
        <dbReference type="Proteomes" id="UP000029060"/>
    </source>
</evidence>
<feature type="domain" description="CNA-B" evidence="4">
    <location>
        <begin position="208"/>
        <end position="288"/>
    </location>
</feature>
<gene>
    <name evidence="5" type="ORF">BMERY_0500</name>
</gene>
<organism evidence="5 6">
    <name type="scientific">Bifidobacterium merycicum</name>
    <dbReference type="NCBI Taxonomy" id="78345"/>
    <lineage>
        <taxon>Bacteria</taxon>
        <taxon>Bacillati</taxon>
        <taxon>Actinomycetota</taxon>
        <taxon>Actinomycetes</taxon>
        <taxon>Bifidobacteriales</taxon>
        <taxon>Bifidobacteriaceae</taxon>
        <taxon>Bifidobacterium</taxon>
    </lineage>
</organism>
<keyword evidence="3" id="KW-0732">Signal</keyword>
<evidence type="ECO:0000256" key="1">
    <source>
        <dbReference type="SAM" id="MobiDB-lite"/>
    </source>
</evidence>
<dbReference type="Pfam" id="PF05738">
    <property type="entry name" value="Cna_B"/>
    <property type="match status" value="1"/>
</dbReference>
<dbReference type="Proteomes" id="UP000029060">
    <property type="component" value="Unassembled WGS sequence"/>
</dbReference>
<keyword evidence="2" id="KW-0812">Transmembrane</keyword>
<dbReference type="OrthoDB" id="3197056at2"/>
<keyword evidence="6" id="KW-1185">Reference proteome</keyword>
<reference evidence="5 6" key="1">
    <citation type="submission" date="2014-03" db="EMBL/GenBank/DDBJ databases">
        <title>Genomics of Bifidobacteria.</title>
        <authorList>
            <person name="Ventura M."/>
            <person name="Milani C."/>
            <person name="Lugli G.A."/>
        </authorList>
    </citation>
    <scope>NUCLEOTIDE SEQUENCE [LARGE SCALE GENOMIC DNA]</scope>
    <source>
        <strain evidence="5 6">LMG 11341</strain>
    </source>
</reference>
<dbReference type="EMBL" id="JGZC01000010">
    <property type="protein sequence ID" value="KFI69012.1"/>
    <property type="molecule type" value="Genomic_DNA"/>
</dbReference>
<evidence type="ECO:0000256" key="2">
    <source>
        <dbReference type="SAM" id="Phobius"/>
    </source>
</evidence>
<dbReference type="InterPro" id="IPR013783">
    <property type="entry name" value="Ig-like_fold"/>
</dbReference>
<dbReference type="STRING" id="78345.BMERY_0500"/>
<dbReference type="Gene3D" id="2.60.40.1140">
    <property type="entry name" value="Collagen-binding surface protein Cna, B-type domain"/>
    <property type="match status" value="1"/>
</dbReference>
<name>A0A087BDB2_9BIFI</name>
<dbReference type="Gene3D" id="2.60.40.10">
    <property type="entry name" value="Immunoglobulins"/>
    <property type="match status" value="1"/>
</dbReference>
<feature type="signal peptide" evidence="3">
    <location>
        <begin position="1"/>
        <end position="43"/>
    </location>
</feature>
<evidence type="ECO:0000259" key="4">
    <source>
        <dbReference type="Pfam" id="PF05738"/>
    </source>
</evidence>
<feature type="region of interest" description="Disordered" evidence="1">
    <location>
        <begin position="325"/>
        <end position="353"/>
    </location>
</feature>
<dbReference type="CDD" id="cd00222">
    <property type="entry name" value="CollagenBindB"/>
    <property type="match status" value="1"/>
</dbReference>
<keyword evidence="5" id="KW-0176">Collagen</keyword>
<protein>
    <submittedName>
        <fullName evidence="5">Collagen adhesin</fullName>
    </submittedName>
</protein>
<dbReference type="RefSeq" id="WP_081888455.1">
    <property type="nucleotide sequence ID" value="NZ_JGZC01000010.1"/>
</dbReference>
<comment type="caution">
    <text evidence="5">The sequence shown here is derived from an EMBL/GenBank/DDBJ whole genome shotgun (WGS) entry which is preliminary data.</text>
</comment>
<keyword evidence="2" id="KW-1133">Transmembrane helix</keyword>
<dbReference type="eggNOG" id="COG4932">
    <property type="taxonomic scope" value="Bacteria"/>
</dbReference>
<accession>A0A087BDB2</accession>
<evidence type="ECO:0000256" key="3">
    <source>
        <dbReference type="SAM" id="SignalP"/>
    </source>
</evidence>
<evidence type="ECO:0000313" key="5">
    <source>
        <dbReference type="EMBL" id="KFI69012.1"/>
    </source>
</evidence>
<sequence length="353" mass="37850">MTSQNERAEMKDRTATHRIITALCCAVALVFTTIGLSAPAAMAADSTTDTSAAANANGSITVTYQYQDAALNLASTSLYYLADWSAKGGYTPTGDFANHTAYPVDWDILNADQQTLRDFANTMAGYIAVNKPAAENTLKTDSAGVATFNQLKDGLYLAVVAPYQGNVLTCQTAAMLVALPNVHKDAAEQRTLSIEPKADCAVPPTTTISVTKVWKDKNSSKRPESVTMNLLQDGKVYDSIMLNNANDWKYTWKGLQAKHEYTVVEANVPGNYTALVDRENNDYTVTNTAKPESAKTGASVAIIAVIVVVLAAAGIAIAVIVRKKNTSEDDVEQNSTEQPLEQVSEQSSSDDSE</sequence>
<dbReference type="GO" id="GO:0005975">
    <property type="term" value="P:carbohydrate metabolic process"/>
    <property type="evidence" value="ECO:0007669"/>
    <property type="project" value="UniProtKB-ARBA"/>
</dbReference>
<dbReference type="AlphaFoldDB" id="A0A087BDB2"/>
<dbReference type="InterPro" id="IPR008454">
    <property type="entry name" value="Collagen-bd_Cna-like_B-typ_dom"/>
</dbReference>
<feature type="transmembrane region" description="Helical" evidence="2">
    <location>
        <begin position="300"/>
        <end position="321"/>
    </location>
</feature>
<proteinExistence type="predicted"/>
<feature type="chain" id="PRO_5001818871" evidence="3">
    <location>
        <begin position="44"/>
        <end position="353"/>
    </location>
</feature>
<dbReference type="SUPFAM" id="SSF49478">
    <property type="entry name" value="Cna protein B-type domain"/>
    <property type="match status" value="1"/>
</dbReference>
<keyword evidence="2" id="KW-0472">Membrane</keyword>